<dbReference type="InParanoid" id="A0A3N4KSL7"/>
<protein>
    <submittedName>
        <fullName evidence="2">Uncharacterized protein</fullName>
    </submittedName>
</protein>
<evidence type="ECO:0000256" key="1">
    <source>
        <dbReference type="SAM" id="MobiDB-lite"/>
    </source>
</evidence>
<dbReference type="AlphaFoldDB" id="A0A3N4KSL7"/>
<feature type="region of interest" description="Disordered" evidence="1">
    <location>
        <begin position="357"/>
        <end position="384"/>
    </location>
</feature>
<feature type="region of interest" description="Disordered" evidence="1">
    <location>
        <begin position="885"/>
        <end position="921"/>
    </location>
</feature>
<gene>
    <name evidence="2" type="ORF">P167DRAFT_545629</name>
</gene>
<feature type="region of interest" description="Disordered" evidence="1">
    <location>
        <begin position="780"/>
        <end position="804"/>
    </location>
</feature>
<feature type="compositionally biased region" description="Basic and acidic residues" evidence="1">
    <location>
        <begin position="358"/>
        <end position="367"/>
    </location>
</feature>
<name>A0A3N4KSL7_9PEZI</name>
<reference evidence="2 3" key="1">
    <citation type="journal article" date="2018" name="Nat. Ecol. Evol.">
        <title>Pezizomycetes genomes reveal the molecular basis of ectomycorrhizal truffle lifestyle.</title>
        <authorList>
            <person name="Murat C."/>
            <person name="Payen T."/>
            <person name="Noel B."/>
            <person name="Kuo A."/>
            <person name="Morin E."/>
            <person name="Chen J."/>
            <person name="Kohler A."/>
            <person name="Krizsan K."/>
            <person name="Balestrini R."/>
            <person name="Da Silva C."/>
            <person name="Montanini B."/>
            <person name="Hainaut M."/>
            <person name="Levati E."/>
            <person name="Barry K.W."/>
            <person name="Belfiori B."/>
            <person name="Cichocki N."/>
            <person name="Clum A."/>
            <person name="Dockter R.B."/>
            <person name="Fauchery L."/>
            <person name="Guy J."/>
            <person name="Iotti M."/>
            <person name="Le Tacon F."/>
            <person name="Lindquist E.A."/>
            <person name="Lipzen A."/>
            <person name="Malagnac F."/>
            <person name="Mello A."/>
            <person name="Molinier V."/>
            <person name="Miyauchi S."/>
            <person name="Poulain J."/>
            <person name="Riccioni C."/>
            <person name="Rubini A."/>
            <person name="Sitrit Y."/>
            <person name="Splivallo R."/>
            <person name="Traeger S."/>
            <person name="Wang M."/>
            <person name="Zifcakova L."/>
            <person name="Wipf D."/>
            <person name="Zambonelli A."/>
            <person name="Paolocci F."/>
            <person name="Nowrousian M."/>
            <person name="Ottonello S."/>
            <person name="Baldrian P."/>
            <person name="Spatafora J.W."/>
            <person name="Henrissat B."/>
            <person name="Nagy L.G."/>
            <person name="Aury J.M."/>
            <person name="Wincker P."/>
            <person name="Grigoriev I.V."/>
            <person name="Bonfante P."/>
            <person name="Martin F.M."/>
        </authorList>
    </citation>
    <scope>NUCLEOTIDE SEQUENCE [LARGE SCALE GENOMIC DNA]</scope>
    <source>
        <strain evidence="2 3">CCBAS932</strain>
    </source>
</reference>
<accession>A0A3N4KSL7</accession>
<feature type="compositionally biased region" description="Polar residues" evidence="1">
    <location>
        <begin position="288"/>
        <end position="313"/>
    </location>
</feature>
<evidence type="ECO:0000313" key="3">
    <source>
        <dbReference type="Proteomes" id="UP000277580"/>
    </source>
</evidence>
<feature type="compositionally biased region" description="Basic and acidic residues" evidence="1">
    <location>
        <begin position="276"/>
        <end position="287"/>
    </location>
</feature>
<feature type="compositionally biased region" description="Polar residues" evidence="1">
    <location>
        <begin position="371"/>
        <end position="384"/>
    </location>
</feature>
<feature type="region of interest" description="Disordered" evidence="1">
    <location>
        <begin position="629"/>
        <end position="654"/>
    </location>
</feature>
<feature type="region of interest" description="Disordered" evidence="1">
    <location>
        <begin position="226"/>
        <end position="313"/>
    </location>
</feature>
<proteinExistence type="predicted"/>
<feature type="compositionally biased region" description="Polar residues" evidence="1">
    <location>
        <begin position="727"/>
        <end position="745"/>
    </location>
</feature>
<dbReference type="Proteomes" id="UP000277580">
    <property type="component" value="Unassembled WGS sequence"/>
</dbReference>
<keyword evidence="3" id="KW-1185">Reference proteome</keyword>
<feature type="region of interest" description="Disordered" evidence="1">
    <location>
        <begin position="702"/>
        <end position="747"/>
    </location>
</feature>
<organism evidence="2 3">
    <name type="scientific">Morchella conica CCBAS932</name>
    <dbReference type="NCBI Taxonomy" id="1392247"/>
    <lineage>
        <taxon>Eukaryota</taxon>
        <taxon>Fungi</taxon>
        <taxon>Dikarya</taxon>
        <taxon>Ascomycota</taxon>
        <taxon>Pezizomycotina</taxon>
        <taxon>Pezizomycetes</taxon>
        <taxon>Pezizales</taxon>
        <taxon>Morchellaceae</taxon>
        <taxon>Morchella</taxon>
    </lineage>
</organism>
<feature type="compositionally biased region" description="Polar residues" evidence="1">
    <location>
        <begin position="898"/>
        <end position="907"/>
    </location>
</feature>
<evidence type="ECO:0000313" key="2">
    <source>
        <dbReference type="EMBL" id="RPB12399.1"/>
    </source>
</evidence>
<feature type="compositionally biased region" description="Polar residues" evidence="1">
    <location>
        <begin position="633"/>
        <end position="654"/>
    </location>
</feature>
<sequence>MGSILGGYEDQGAERLPFMALREHVLLPLGLAEIERYLHSAMSFSPVPYFPSSPPQYTETTSPPISDVRVEIYARLVEIKMIFYQMNHSSFPRDKSHKHCKRSPLQRARLNGILAKIHEDLPLVMKDFRRRARFIMEVGIYMTEDTVYEVDRAMIEKMSIVFDAIFVDVTIPDAKEMVAIVAGGPEYREDRALAIADNVKVIKEQIKEVVCITKILKEPQIYKAWSNGKHKPKGKSGISPKHSKERLSITRSHGPKVVGRHVSSFSPRQVDMSRLQTRDADPNHSEKQSQAAAECSSSHARSNKRQSGSASDFQHQIADYEATKFHSKVEELPSSDRTIDDDWEENDRLMRLQVPKTSTDKKDKAVEKVPTLSTQGPGCQSLVTTDTSSLPVEYYHEDGSEERTENPQKAELPVNEEYGSIEWPSSPPLIFSPIQTTQKLSNFTGSTAIDPKSFAVESSPATSKTSIIEKREARNKVFTNSTLAKRQKGRPSTSIDGENIVGPDKGNVHIGIIASDHNAEHHSKKNSCFDTEANTLKERPSLSLTNPTMFTEPRIEESPILPHLIPLLDSKKEVMKGLEIELPAVIDEEPKLNAWLSASSDVRGASKATILETLAQLAADKRKITSAIHGQHGNKQATSSDITANTPKPSTAPFTSMAATNILDTLGKKDLFGTKNITLGKDATTHSHIVENYGAEGVRQALAGPSSSMLGKGPRKRTREMSEGDGPTQNHSHDQPMTSPHSSVTGERRFKRARYNACTLKKRADTIDYYSLGRPFKRSRFGRRGTPARPACRDGKENPFLTTGTPDIVERRRLFFSKRSSEDGHDSDTPEITERFPVQYAEPGLIYDNSPEIMRSSLPKQTPPVLIAKDAISFVSDSARDRAMAAWTMSDEGERSQKSGAPSSQRKTVFPRIPLKRKSMN</sequence>
<dbReference type="OrthoDB" id="5415030at2759"/>
<dbReference type="EMBL" id="ML119129">
    <property type="protein sequence ID" value="RPB12399.1"/>
    <property type="molecule type" value="Genomic_DNA"/>
</dbReference>